<dbReference type="EMBL" id="JAENIM010000008">
    <property type="protein sequence ID" value="MBK1789696.1"/>
    <property type="molecule type" value="Genomic_DNA"/>
</dbReference>
<evidence type="ECO:0000313" key="1">
    <source>
        <dbReference type="EMBL" id="MBK1789696.1"/>
    </source>
</evidence>
<organism evidence="1 2">
    <name type="scientific">Persicirhabdus sediminis</name>
    <dbReference type="NCBI Taxonomy" id="454144"/>
    <lineage>
        <taxon>Bacteria</taxon>
        <taxon>Pseudomonadati</taxon>
        <taxon>Verrucomicrobiota</taxon>
        <taxon>Verrucomicrobiia</taxon>
        <taxon>Verrucomicrobiales</taxon>
        <taxon>Verrucomicrobiaceae</taxon>
        <taxon>Persicirhabdus</taxon>
    </lineage>
</organism>
<keyword evidence="2" id="KW-1185">Reference proteome</keyword>
<reference evidence="1" key="1">
    <citation type="submission" date="2021-01" db="EMBL/GenBank/DDBJ databases">
        <title>Modified the classification status of verrucomicrobia.</title>
        <authorList>
            <person name="Feng X."/>
        </authorList>
    </citation>
    <scope>NUCLEOTIDE SEQUENCE</scope>
    <source>
        <strain evidence="1">_KCTC 22039</strain>
    </source>
</reference>
<sequence>MKKNTLCQLVTAVGVACSLVSCSTMTAKKYEESQFVGSWNYEQPGFHIIPPISARVENRSDGTSKTVITKVGQAPAKSSSSKMKKLKAGTVLMENEWSISGSTFVEKSESGKTFRYQILSVSPDQYVLRNGMGDKKVYDRIK</sequence>
<name>A0A8J7MB19_9BACT</name>
<evidence type="ECO:0000313" key="2">
    <source>
        <dbReference type="Proteomes" id="UP000624703"/>
    </source>
</evidence>
<dbReference type="PROSITE" id="PS51257">
    <property type="entry name" value="PROKAR_LIPOPROTEIN"/>
    <property type="match status" value="1"/>
</dbReference>
<proteinExistence type="predicted"/>
<evidence type="ECO:0008006" key="3">
    <source>
        <dbReference type="Google" id="ProtNLM"/>
    </source>
</evidence>
<dbReference type="AlphaFoldDB" id="A0A8J7MB19"/>
<dbReference type="Proteomes" id="UP000624703">
    <property type="component" value="Unassembled WGS sequence"/>
</dbReference>
<comment type="caution">
    <text evidence="1">The sequence shown here is derived from an EMBL/GenBank/DDBJ whole genome shotgun (WGS) entry which is preliminary data.</text>
</comment>
<gene>
    <name evidence="1" type="ORF">JIN82_00860</name>
</gene>
<dbReference type="RefSeq" id="WP_200309739.1">
    <property type="nucleotide sequence ID" value="NZ_JAENIM010000008.1"/>
</dbReference>
<protein>
    <recommendedName>
        <fullName evidence="3">Lipoprotein</fullName>
    </recommendedName>
</protein>
<accession>A0A8J7MB19</accession>